<accession>A0A1J3G8I5</accession>
<organism evidence="1">
    <name type="scientific">Noccaea caerulescens</name>
    <name type="common">Alpine penny-cress</name>
    <name type="synonym">Thlaspi caerulescens</name>
    <dbReference type="NCBI Taxonomy" id="107243"/>
    <lineage>
        <taxon>Eukaryota</taxon>
        <taxon>Viridiplantae</taxon>
        <taxon>Streptophyta</taxon>
        <taxon>Embryophyta</taxon>
        <taxon>Tracheophyta</taxon>
        <taxon>Spermatophyta</taxon>
        <taxon>Magnoliopsida</taxon>
        <taxon>eudicotyledons</taxon>
        <taxon>Gunneridae</taxon>
        <taxon>Pentapetalae</taxon>
        <taxon>rosids</taxon>
        <taxon>malvids</taxon>
        <taxon>Brassicales</taxon>
        <taxon>Brassicaceae</taxon>
        <taxon>Coluteocarpeae</taxon>
        <taxon>Noccaea</taxon>
    </lineage>
</organism>
<reference evidence="1" key="1">
    <citation type="submission" date="2016-07" db="EMBL/GenBank/DDBJ databases">
        <title>De novo transcriptome assembly of four accessions of the metal hyperaccumulator plant Noccaea caerulescens.</title>
        <authorList>
            <person name="Blande D."/>
            <person name="Halimaa P."/>
            <person name="Tervahauta A.I."/>
            <person name="Aarts M.G."/>
            <person name="Karenlampi S.O."/>
        </authorList>
    </citation>
    <scope>NUCLEOTIDE SEQUENCE</scope>
</reference>
<proteinExistence type="predicted"/>
<protein>
    <submittedName>
        <fullName evidence="1">Uncharacterized protein</fullName>
    </submittedName>
</protein>
<gene>
    <name evidence="1" type="ORF">LC_TR12924_c0_g1_i1_g.45002</name>
</gene>
<dbReference type="AlphaFoldDB" id="A0A1J3G8I5"/>
<sequence length="204" mass="22486">MYLSAEDGFEPPNALGVVGSSVGLRWGVTLRGLVELTDVVPFLHRLLHQSLVCLFLNLRRPAQYPEITPGGLADHGVLVIGIDIEHPVVAGDGNDWEERREVEPDFELGLVTLRIGLVGAALDETPLPSAPSLVQDVHRAVGVKGVGSAGVDAVLRLEPGRERSNLVPTAHVSLQVEPLHHFHRFLLRHLSFFSSLRFRYFFLR</sequence>
<evidence type="ECO:0000313" key="1">
    <source>
        <dbReference type="EMBL" id="JAU52471.1"/>
    </source>
</evidence>
<dbReference type="EMBL" id="GEVK01000361">
    <property type="protein sequence ID" value="JAU52471.1"/>
    <property type="molecule type" value="Transcribed_RNA"/>
</dbReference>
<name>A0A1J3G8I5_NOCCA</name>